<organism evidence="1 2">
    <name type="scientific">Burkholderia stabilis</name>
    <dbReference type="NCBI Taxonomy" id="95485"/>
    <lineage>
        <taxon>Bacteria</taxon>
        <taxon>Pseudomonadati</taxon>
        <taxon>Pseudomonadota</taxon>
        <taxon>Betaproteobacteria</taxon>
        <taxon>Burkholderiales</taxon>
        <taxon>Burkholderiaceae</taxon>
        <taxon>Burkholderia</taxon>
        <taxon>Burkholderia cepacia complex</taxon>
    </lineage>
</organism>
<proteinExistence type="predicted"/>
<evidence type="ECO:0000313" key="1">
    <source>
        <dbReference type="EMBL" id="RXV68946.1"/>
    </source>
</evidence>
<name>A0A4Q2AGB6_9BURK</name>
<dbReference type="Proteomes" id="UP000289650">
    <property type="component" value="Unassembled WGS sequence"/>
</dbReference>
<protein>
    <submittedName>
        <fullName evidence="1">Uncharacterized protein</fullName>
    </submittedName>
</protein>
<evidence type="ECO:0000313" key="2">
    <source>
        <dbReference type="Proteomes" id="UP000289650"/>
    </source>
</evidence>
<gene>
    <name evidence="1" type="ORF">D1006_27975</name>
</gene>
<dbReference type="AlphaFoldDB" id="A0A4Q2AGB6"/>
<reference evidence="1 2" key="1">
    <citation type="submission" date="2018-08" db="EMBL/GenBank/DDBJ databases">
        <title>Mountain-cultivated ginseng endophyte, Burkholderia stabilis and its activity against ginseng root rot disease.</title>
        <authorList>
            <person name="Tapan Kumar M."/>
            <person name="Bae H."/>
            <person name="Shanmugam G."/>
            <person name="Jeon J."/>
        </authorList>
    </citation>
    <scope>NUCLEOTIDE SEQUENCE [LARGE SCALE GENOMIC DNA]</scope>
    <source>
        <strain evidence="1 2">EB159</strain>
    </source>
</reference>
<dbReference type="EMBL" id="QWEX01000002">
    <property type="protein sequence ID" value="RXV68946.1"/>
    <property type="molecule type" value="Genomic_DNA"/>
</dbReference>
<sequence length="258" mass="29526">MVLTKQSDMTASKKDVETWRLQRFKSFIANFPEGEVEPTEEPDFLIRGHGRIVGIELTDLHRQTPLGQIPEQASEAMRKRVVARAQEIYKNRQLQPVMASFFLDDRIHIRKSEVEALAEEFAELIAANCPAPNSSIEVQQGWEDRRALPSILHSVSIHRLDVVTKPFFSSPGATWVAAITREDVKRALSSKEPKYRSYRTKCDEAWLVINTDIESITTYFEFDHEVLGGPFCTQFDRVFLVQHFAGKAYELNVQADDI</sequence>
<accession>A0A4Q2AGB6</accession>
<comment type="caution">
    <text evidence="1">The sequence shown here is derived from an EMBL/GenBank/DDBJ whole genome shotgun (WGS) entry which is preliminary data.</text>
</comment>